<keyword evidence="2" id="KW-1185">Reference proteome</keyword>
<evidence type="ECO:0008006" key="3">
    <source>
        <dbReference type="Google" id="ProtNLM"/>
    </source>
</evidence>
<accession>A0A1Y4SWY4</accession>
<dbReference type="AlphaFoldDB" id="A0A1Y4SWY4"/>
<reference evidence="1 2" key="1">
    <citation type="journal article" date="2018" name="BMC Genomics">
        <title>Whole genome sequencing and function prediction of 133 gut anaerobes isolated from chicken caecum in pure cultures.</title>
        <authorList>
            <person name="Medvecky M."/>
            <person name="Cejkova D."/>
            <person name="Polansky O."/>
            <person name="Karasova D."/>
            <person name="Kubasova T."/>
            <person name="Cizek A."/>
            <person name="Rychlik I."/>
        </authorList>
    </citation>
    <scope>NUCLEOTIDE SEQUENCE [LARGE SCALE GENOMIC DNA]</scope>
    <source>
        <strain evidence="1 2">An13</strain>
    </source>
</reference>
<protein>
    <recommendedName>
        <fullName evidence="3">Serine kinase</fullName>
    </recommendedName>
</protein>
<comment type="caution">
    <text evidence="1">The sequence shown here is derived from an EMBL/GenBank/DDBJ whole genome shotgun (WGS) entry which is preliminary data.</text>
</comment>
<sequence length="108" mass="11912">MQVKQILQLPLELINDVSCKQEIKDVYIGDLLSVVMAHGKEGTLWLTVQKHLNVVAVAQLLDFAGIVFVQGSYPDEETIQKATELQIPLLVSPKDAFALVKDLITLGL</sequence>
<organism evidence="1 2">
    <name type="scientific">Massilimicrobiota timonensis</name>
    <dbReference type="NCBI Taxonomy" id="1776392"/>
    <lineage>
        <taxon>Bacteria</taxon>
        <taxon>Bacillati</taxon>
        <taxon>Bacillota</taxon>
        <taxon>Erysipelotrichia</taxon>
        <taxon>Erysipelotrichales</taxon>
        <taxon>Erysipelotrichaceae</taxon>
        <taxon>Massilimicrobiota</taxon>
    </lineage>
</organism>
<name>A0A1Y4SWY4_9FIRM</name>
<dbReference type="InterPro" id="IPR028979">
    <property type="entry name" value="Ser_kin/Pase_Hpr-like_N_sf"/>
</dbReference>
<dbReference type="EMBL" id="NFLJ01000017">
    <property type="protein sequence ID" value="OUQ34404.1"/>
    <property type="molecule type" value="Genomic_DNA"/>
</dbReference>
<dbReference type="Gene3D" id="3.40.1390.20">
    <property type="entry name" value="HprK N-terminal domain-like"/>
    <property type="match status" value="1"/>
</dbReference>
<proteinExistence type="predicted"/>
<dbReference type="RefSeq" id="WP_087358065.1">
    <property type="nucleotide sequence ID" value="NZ_NFLJ01000017.1"/>
</dbReference>
<evidence type="ECO:0000313" key="1">
    <source>
        <dbReference type="EMBL" id="OUQ34404.1"/>
    </source>
</evidence>
<evidence type="ECO:0000313" key="2">
    <source>
        <dbReference type="Proteomes" id="UP000195305"/>
    </source>
</evidence>
<gene>
    <name evidence="1" type="ORF">B5E75_06920</name>
</gene>
<dbReference type="Proteomes" id="UP000195305">
    <property type="component" value="Unassembled WGS sequence"/>
</dbReference>
<dbReference type="SUPFAM" id="SSF75138">
    <property type="entry name" value="HprK N-terminal domain-like"/>
    <property type="match status" value="1"/>
</dbReference>
<dbReference type="OrthoDB" id="9800356at2"/>